<sequence length="146" mass="16009">MVQVKREKNISCAPLLFYEKSHRLLKGEMSENRRASPRPSCMEDYFATPQSNHWRRVTRDHVPLLADGNTLALSSGLVPKVYYNEAGERGNGQDAGLTLTSAHVTSRLSPGERLQSPPSPRVRATPRARRTPAAGAAISSPSATQD</sequence>
<name>A0AAW0N314_9GOBI</name>
<evidence type="ECO:0000313" key="3">
    <source>
        <dbReference type="Proteomes" id="UP001460270"/>
    </source>
</evidence>
<keyword evidence="3" id="KW-1185">Reference proteome</keyword>
<evidence type="ECO:0000313" key="2">
    <source>
        <dbReference type="EMBL" id="KAK7884283.1"/>
    </source>
</evidence>
<evidence type="ECO:0000256" key="1">
    <source>
        <dbReference type="SAM" id="MobiDB-lite"/>
    </source>
</evidence>
<accession>A0AAW0N314</accession>
<comment type="caution">
    <text evidence="2">The sequence shown here is derived from an EMBL/GenBank/DDBJ whole genome shotgun (WGS) entry which is preliminary data.</text>
</comment>
<dbReference type="AlphaFoldDB" id="A0AAW0N314"/>
<organism evidence="2 3">
    <name type="scientific">Mugilogobius chulae</name>
    <name type="common">yellowstripe goby</name>
    <dbReference type="NCBI Taxonomy" id="88201"/>
    <lineage>
        <taxon>Eukaryota</taxon>
        <taxon>Metazoa</taxon>
        <taxon>Chordata</taxon>
        <taxon>Craniata</taxon>
        <taxon>Vertebrata</taxon>
        <taxon>Euteleostomi</taxon>
        <taxon>Actinopterygii</taxon>
        <taxon>Neopterygii</taxon>
        <taxon>Teleostei</taxon>
        <taxon>Neoteleostei</taxon>
        <taxon>Acanthomorphata</taxon>
        <taxon>Gobiaria</taxon>
        <taxon>Gobiiformes</taxon>
        <taxon>Gobioidei</taxon>
        <taxon>Gobiidae</taxon>
        <taxon>Gobionellinae</taxon>
        <taxon>Mugilogobius</taxon>
    </lineage>
</organism>
<dbReference type="Proteomes" id="UP001460270">
    <property type="component" value="Unassembled WGS sequence"/>
</dbReference>
<dbReference type="EMBL" id="JBBPFD010000020">
    <property type="protein sequence ID" value="KAK7884283.1"/>
    <property type="molecule type" value="Genomic_DNA"/>
</dbReference>
<gene>
    <name evidence="2" type="ORF">WMY93_027406</name>
</gene>
<feature type="region of interest" description="Disordered" evidence="1">
    <location>
        <begin position="103"/>
        <end position="146"/>
    </location>
</feature>
<protein>
    <submittedName>
        <fullName evidence="2">Uncharacterized protein</fullName>
    </submittedName>
</protein>
<feature type="compositionally biased region" description="Low complexity" evidence="1">
    <location>
        <begin position="131"/>
        <end position="146"/>
    </location>
</feature>
<proteinExistence type="predicted"/>
<reference evidence="3" key="1">
    <citation type="submission" date="2024-04" db="EMBL/GenBank/DDBJ databases">
        <title>Salinicola lusitanus LLJ914,a marine bacterium isolated from the Okinawa Trough.</title>
        <authorList>
            <person name="Li J."/>
        </authorList>
    </citation>
    <scope>NUCLEOTIDE SEQUENCE [LARGE SCALE GENOMIC DNA]</scope>
</reference>